<comment type="subcellular location">
    <subcellularLocation>
        <location evidence="1 9">Cytoplasm</location>
    </subcellularLocation>
</comment>
<evidence type="ECO:0000256" key="4">
    <source>
        <dbReference type="ARBA" id="ARBA00023012"/>
    </source>
</evidence>
<dbReference type="GO" id="GO:0003677">
    <property type="term" value="F:DNA binding"/>
    <property type="evidence" value="ECO:0007669"/>
    <property type="project" value="UniProtKB-KW"/>
</dbReference>
<name>A0A221P431_9ACTN</name>
<dbReference type="PANTHER" id="PTHR45526:SF1">
    <property type="entry name" value="TRANSCRIPTIONAL REGULATORY PROTEIN DCUR-RELATED"/>
    <property type="match status" value="1"/>
</dbReference>
<dbReference type="FunFam" id="3.40.50.2300:FF:000057">
    <property type="entry name" value="Transcriptional regulatory protein"/>
    <property type="match status" value="1"/>
</dbReference>
<gene>
    <name evidence="12" type="ORF">LK07_26420</name>
</gene>
<evidence type="ECO:0000259" key="11">
    <source>
        <dbReference type="PROSITE" id="PS50110"/>
    </source>
</evidence>
<dbReference type="Pfam" id="PF00072">
    <property type="entry name" value="Response_reg"/>
    <property type="match status" value="1"/>
</dbReference>
<evidence type="ECO:0000256" key="7">
    <source>
        <dbReference type="ARBA" id="ARBA00023159"/>
    </source>
</evidence>
<proteinExistence type="predicted"/>
<dbReference type="STRING" id="1355015.LK06_025260"/>
<dbReference type="InterPro" id="IPR013196">
    <property type="entry name" value="HTH_11"/>
</dbReference>
<keyword evidence="2 9" id="KW-0963">Cytoplasm</keyword>
<organism evidence="12 13">
    <name type="scientific">Streptomyces pluripotens</name>
    <dbReference type="NCBI Taxonomy" id="1355015"/>
    <lineage>
        <taxon>Bacteria</taxon>
        <taxon>Bacillati</taxon>
        <taxon>Actinomycetota</taxon>
        <taxon>Actinomycetes</taxon>
        <taxon>Kitasatosporales</taxon>
        <taxon>Streptomycetaceae</taxon>
        <taxon>Streptomyces</taxon>
    </lineage>
</organism>
<keyword evidence="3 10" id="KW-0597">Phosphoprotein</keyword>
<dbReference type="PIRSF" id="PIRSF006171">
    <property type="entry name" value="RR_citrat_malat"/>
    <property type="match status" value="1"/>
</dbReference>
<protein>
    <recommendedName>
        <fullName evidence="9">Transcriptional regulatory protein</fullName>
    </recommendedName>
</protein>
<reference evidence="12 13" key="1">
    <citation type="submission" date="2017-07" db="EMBL/GenBank/DDBJ databases">
        <title>Genome sequence of Streptomyces pluripotens MUSC 137T.</title>
        <authorList>
            <person name="Ser H.-L."/>
            <person name="Lee L.-H."/>
        </authorList>
    </citation>
    <scope>NUCLEOTIDE SEQUENCE [LARGE SCALE GENOMIC DNA]</scope>
    <source>
        <strain evidence="12 13">MUSC 137</strain>
    </source>
</reference>
<dbReference type="GO" id="GO:0003700">
    <property type="term" value="F:DNA-binding transcription factor activity"/>
    <property type="evidence" value="ECO:0007669"/>
    <property type="project" value="InterPro"/>
</dbReference>
<dbReference type="InterPro" id="IPR001789">
    <property type="entry name" value="Sig_transdc_resp-reg_receiver"/>
</dbReference>
<evidence type="ECO:0000313" key="13">
    <source>
        <dbReference type="Proteomes" id="UP000031501"/>
    </source>
</evidence>
<dbReference type="InterPro" id="IPR011006">
    <property type="entry name" value="CheY-like_superfamily"/>
</dbReference>
<keyword evidence="8 9" id="KW-0804">Transcription</keyword>
<dbReference type="GO" id="GO:0005737">
    <property type="term" value="C:cytoplasm"/>
    <property type="evidence" value="ECO:0007669"/>
    <property type="project" value="UniProtKB-SubCell"/>
</dbReference>
<dbReference type="AlphaFoldDB" id="A0A221P431"/>
<keyword evidence="13" id="KW-1185">Reference proteome</keyword>
<sequence>MVIEVLVVDDDSRVARVNAAYVEKVPGFHVAGEAHSAAEALRRVETLPRLDLVLMDHWLPDGTGLAVVQEMRRRGHQTDVIMVTAARDVSTVQAAMRHGALQYLMKPFTFAGLRAKLEGYAQLRRALDSGGEAEQAQVDRMFGALSAPPEPELPKGHAPATAELVRQALMKAAGPMSAQEIAERTGVSRQTAQRYLKLLERTGRARLTLKYGDAGRPEHRYVWAARA</sequence>
<dbReference type="KEGG" id="splu:LK06_025260"/>
<dbReference type="Pfam" id="PF08279">
    <property type="entry name" value="HTH_11"/>
    <property type="match status" value="1"/>
</dbReference>
<dbReference type="SUPFAM" id="SSF52172">
    <property type="entry name" value="CheY-like"/>
    <property type="match status" value="1"/>
</dbReference>
<accession>A0A221P431</accession>
<evidence type="ECO:0000256" key="6">
    <source>
        <dbReference type="ARBA" id="ARBA00023125"/>
    </source>
</evidence>
<evidence type="ECO:0000313" key="12">
    <source>
        <dbReference type="EMBL" id="ASN26967.1"/>
    </source>
</evidence>
<dbReference type="SUPFAM" id="SSF46785">
    <property type="entry name" value="Winged helix' DNA-binding domain"/>
    <property type="match status" value="1"/>
</dbReference>
<dbReference type="Gene3D" id="1.10.10.10">
    <property type="entry name" value="Winged helix-like DNA-binding domain superfamily/Winged helix DNA-binding domain"/>
    <property type="match status" value="1"/>
</dbReference>
<evidence type="ECO:0000256" key="2">
    <source>
        <dbReference type="ARBA" id="ARBA00022490"/>
    </source>
</evidence>
<dbReference type="EMBL" id="CP022433">
    <property type="protein sequence ID" value="ASN26967.1"/>
    <property type="molecule type" value="Genomic_DNA"/>
</dbReference>
<dbReference type="InterPro" id="IPR024187">
    <property type="entry name" value="Sig_transdc_resp-reg_cit/mal"/>
</dbReference>
<dbReference type="Proteomes" id="UP000031501">
    <property type="component" value="Chromosome"/>
</dbReference>
<feature type="modified residue" description="4-aspartylphosphate" evidence="10">
    <location>
        <position position="56"/>
    </location>
</feature>
<dbReference type="InterPro" id="IPR036390">
    <property type="entry name" value="WH_DNA-bd_sf"/>
</dbReference>
<dbReference type="OrthoDB" id="7187989at2"/>
<keyword evidence="7 9" id="KW-0010">Activator</keyword>
<evidence type="ECO:0000256" key="3">
    <source>
        <dbReference type="ARBA" id="ARBA00022553"/>
    </source>
</evidence>
<evidence type="ECO:0000256" key="1">
    <source>
        <dbReference type="ARBA" id="ARBA00004496"/>
    </source>
</evidence>
<evidence type="ECO:0000256" key="9">
    <source>
        <dbReference type="PIRNR" id="PIRNR006171"/>
    </source>
</evidence>
<dbReference type="CDD" id="cd19925">
    <property type="entry name" value="REC_citrate_TCS"/>
    <property type="match status" value="1"/>
</dbReference>
<evidence type="ECO:0000256" key="10">
    <source>
        <dbReference type="PROSITE-ProRule" id="PRU00169"/>
    </source>
</evidence>
<evidence type="ECO:0000256" key="8">
    <source>
        <dbReference type="ARBA" id="ARBA00023163"/>
    </source>
</evidence>
<dbReference type="InterPro" id="IPR051271">
    <property type="entry name" value="2C-system_Tx_regulators"/>
</dbReference>
<dbReference type="PROSITE" id="PS50110">
    <property type="entry name" value="RESPONSE_REGULATORY"/>
    <property type="match status" value="1"/>
</dbReference>
<keyword evidence="5 9" id="KW-0805">Transcription regulation</keyword>
<dbReference type="Gene3D" id="3.40.50.2300">
    <property type="match status" value="1"/>
</dbReference>
<dbReference type="InterPro" id="IPR036388">
    <property type="entry name" value="WH-like_DNA-bd_sf"/>
</dbReference>
<dbReference type="PANTHER" id="PTHR45526">
    <property type="entry name" value="TRANSCRIPTIONAL REGULATORY PROTEIN DPIA"/>
    <property type="match status" value="1"/>
</dbReference>
<dbReference type="RefSeq" id="WP_039652517.1">
    <property type="nucleotide sequence ID" value="NZ_CP021080.1"/>
</dbReference>
<keyword evidence="4 9" id="KW-0902">Two-component regulatory system</keyword>
<dbReference type="SMART" id="SM00448">
    <property type="entry name" value="REC"/>
    <property type="match status" value="1"/>
</dbReference>
<keyword evidence="6 9" id="KW-0238">DNA-binding</keyword>
<feature type="domain" description="Response regulatory" evidence="11">
    <location>
        <begin position="4"/>
        <end position="121"/>
    </location>
</feature>
<evidence type="ECO:0000256" key="5">
    <source>
        <dbReference type="ARBA" id="ARBA00023015"/>
    </source>
</evidence>
<dbReference type="GO" id="GO:0000156">
    <property type="term" value="F:phosphorelay response regulator activity"/>
    <property type="evidence" value="ECO:0007669"/>
    <property type="project" value="TreeGrafter"/>
</dbReference>